<dbReference type="Gene3D" id="2.40.128.20">
    <property type="match status" value="1"/>
</dbReference>
<name>A0ABZ3EEX5_9STAP</name>
<dbReference type="InterPro" id="IPR015231">
    <property type="entry name" value="DUF1934"/>
</dbReference>
<gene>
    <name evidence="1" type="ORF">QQM35_04720</name>
</gene>
<dbReference type="Pfam" id="PF09148">
    <property type="entry name" value="DUF1934"/>
    <property type="match status" value="1"/>
</dbReference>
<dbReference type="EMBL" id="CP128355">
    <property type="protein sequence ID" value="XAF71400.1"/>
    <property type="molecule type" value="Genomic_DNA"/>
</dbReference>
<dbReference type="RefSeq" id="WP_251943377.1">
    <property type="nucleotide sequence ID" value="NZ_CP128355.1"/>
</dbReference>
<sequence length="137" mass="15974">MENNVSIETKQVVKQHGDKQKFAFNTHGTWQKRHAEFIRYEEQIEDASVNVTVKIEQSGIKIIRKGDINMNLHFVEGEDTITLYEIGGGRIPLTVHTHRVNHFLNDNGGKLKIHYDLIQDEEKMGTYQYEITYKETL</sequence>
<protein>
    <submittedName>
        <fullName evidence="1">DUF1934 family protein</fullName>
    </submittedName>
</protein>
<evidence type="ECO:0000313" key="2">
    <source>
        <dbReference type="Proteomes" id="UP001436297"/>
    </source>
</evidence>
<evidence type="ECO:0000313" key="1">
    <source>
        <dbReference type="EMBL" id="XAF71400.1"/>
    </source>
</evidence>
<dbReference type="InterPro" id="IPR012674">
    <property type="entry name" value="Calycin"/>
</dbReference>
<dbReference type="SUPFAM" id="SSF50814">
    <property type="entry name" value="Lipocalins"/>
    <property type="match status" value="1"/>
</dbReference>
<reference evidence="1 2" key="1">
    <citation type="journal article" date="2024" name="Pathogens">
        <title>Staphylococcus hsinchuensis sp. nov., Isolated from Soymilk.</title>
        <authorList>
            <person name="Wang Y.T."/>
            <person name="Lin Y.C."/>
            <person name="Hsieh Y.H."/>
            <person name="Lin Y.T."/>
            <person name="Hamada M."/>
            <person name="Chen C.C."/>
            <person name="Liou J.S."/>
            <person name="Lee A.Y."/>
            <person name="Zhang W.L."/>
            <person name="Chen Y.T."/>
            <person name="Huang C.H."/>
        </authorList>
    </citation>
    <scope>NUCLEOTIDE SEQUENCE [LARGE SCALE GENOMIC DNA]</scope>
    <source>
        <strain evidence="1 2">H164</strain>
    </source>
</reference>
<keyword evidence="2" id="KW-1185">Reference proteome</keyword>
<proteinExistence type="predicted"/>
<organism evidence="1 2">
    <name type="scientific">Staphylococcus hsinchuensis</name>
    <dbReference type="NCBI Taxonomy" id="3051183"/>
    <lineage>
        <taxon>Bacteria</taxon>
        <taxon>Bacillati</taxon>
        <taxon>Bacillota</taxon>
        <taxon>Bacilli</taxon>
        <taxon>Bacillales</taxon>
        <taxon>Staphylococcaceae</taxon>
        <taxon>Staphylococcus</taxon>
    </lineage>
</organism>
<accession>A0ABZ3EEX5</accession>
<dbReference type="Proteomes" id="UP001436297">
    <property type="component" value="Chromosome"/>
</dbReference>